<dbReference type="CDD" id="cd13127">
    <property type="entry name" value="MATE_tuaB_like"/>
    <property type="match status" value="1"/>
</dbReference>
<keyword evidence="4 7" id="KW-0812">Transmembrane</keyword>
<feature type="transmembrane region" description="Helical" evidence="7">
    <location>
        <begin position="147"/>
        <end position="164"/>
    </location>
</feature>
<proteinExistence type="inferred from homology"/>
<dbReference type="Pfam" id="PF13440">
    <property type="entry name" value="Polysacc_synt_3"/>
    <property type="match status" value="1"/>
</dbReference>
<dbReference type="GeneID" id="90594298"/>
<feature type="transmembrane region" description="Helical" evidence="7">
    <location>
        <begin position="318"/>
        <end position="346"/>
    </location>
</feature>
<evidence type="ECO:0000256" key="4">
    <source>
        <dbReference type="ARBA" id="ARBA00022692"/>
    </source>
</evidence>
<feature type="transmembrane region" description="Helical" evidence="7">
    <location>
        <begin position="170"/>
        <end position="193"/>
    </location>
</feature>
<evidence type="ECO:0000256" key="5">
    <source>
        <dbReference type="ARBA" id="ARBA00022989"/>
    </source>
</evidence>
<dbReference type="InterPro" id="IPR050833">
    <property type="entry name" value="Poly_Biosynth_Transport"/>
</dbReference>
<keyword evidence="3" id="KW-1003">Cell membrane</keyword>
<accession>A0ABY0UIC9</accession>
<feature type="transmembrane region" description="Helical" evidence="7">
    <location>
        <begin position="287"/>
        <end position="306"/>
    </location>
</feature>
<dbReference type="PANTHER" id="PTHR30250">
    <property type="entry name" value="PST FAMILY PREDICTED COLANIC ACID TRANSPORTER"/>
    <property type="match status" value="1"/>
</dbReference>
<name>A0ABY0UIC9_9FLAO</name>
<dbReference type="Proteomes" id="UP000199574">
    <property type="component" value="Chromosome I"/>
</dbReference>
<dbReference type="PANTHER" id="PTHR30250:SF10">
    <property type="entry name" value="LIPOPOLYSACCHARIDE BIOSYNTHESIS PROTEIN WZXC"/>
    <property type="match status" value="1"/>
</dbReference>
<keyword evidence="6 7" id="KW-0472">Membrane</keyword>
<feature type="transmembrane region" description="Helical" evidence="7">
    <location>
        <begin position="41"/>
        <end position="58"/>
    </location>
</feature>
<dbReference type="EMBL" id="LT629754">
    <property type="protein sequence ID" value="SDS72980.1"/>
    <property type="molecule type" value="Genomic_DNA"/>
</dbReference>
<evidence type="ECO:0000256" key="7">
    <source>
        <dbReference type="SAM" id="Phobius"/>
    </source>
</evidence>
<feature type="transmembrane region" description="Helical" evidence="7">
    <location>
        <begin position="79"/>
        <end position="98"/>
    </location>
</feature>
<evidence type="ECO:0000256" key="6">
    <source>
        <dbReference type="ARBA" id="ARBA00023136"/>
    </source>
</evidence>
<feature type="transmembrane region" description="Helical" evidence="7">
    <location>
        <begin position="366"/>
        <end position="394"/>
    </location>
</feature>
<gene>
    <name evidence="8" type="ORF">SAMN05192545_1942</name>
</gene>
<dbReference type="RefSeq" id="WP_091605317.1">
    <property type="nucleotide sequence ID" value="NZ_LT629754.1"/>
</dbReference>
<evidence type="ECO:0000256" key="2">
    <source>
        <dbReference type="ARBA" id="ARBA00007430"/>
    </source>
</evidence>
<feature type="transmembrane region" description="Helical" evidence="7">
    <location>
        <begin position="442"/>
        <end position="460"/>
    </location>
</feature>
<evidence type="ECO:0000256" key="1">
    <source>
        <dbReference type="ARBA" id="ARBA00004651"/>
    </source>
</evidence>
<evidence type="ECO:0000313" key="8">
    <source>
        <dbReference type="EMBL" id="SDS72980.1"/>
    </source>
</evidence>
<feature type="transmembrane region" description="Helical" evidence="7">
    <location>
        <begin position="110"/>
        <end position="135"/>
    </location>
</feature>
<keyword evidence="5 7" id="KW-1133">Transmembrane helix</keyword>
<comment type="similarity">
    <text evidence="2">Belongs to the polysaccharide synthase family.</text>
</comment>
<organism evidence="8 9">
    <name type="scientific">Maribacter dokdonensis</name>
    <dbReference type="NCBI Taxonomy" id="320912"/>
    <lineage>
        <taxon>Bacteria</taxon>
        <taxon>Pseudomonadati</taxon>
        <taxon>Bacteroidota</taxon>
        <taxon>Flavobacteriia</taxon>
        <taxon>Flavobacteriales</taxon>
        <taxon>Flavobacteriaceae</taxon>
        <taxon>Maribacter</taxon>
    </lineage>
</organism>
<keyword evidence="9" id="KW-1185">Reference proteome</keyword>
<comment type="subcellular location">
    <subcellularLocation>
        <location evidence="1">Cell membrane</location>
        <topology evidence="1">Multi-pass membrane protein</topology>
    </subcellularLocation>
</comment>
<reference evidence="8 9" key="1">
    <citation type="submission" date="2016-10" db="EMBL/GenBank/DDBJ databases">
        <authorList>
            <person name="Varghese N."/>
            <person name="Submissions S."/>
        </authorList>
    </citation>
    <scope>NUCLEOTIDE SEQUENCE [LARGE SCALE GENOMIC DNA]</scope>
    <source>
        <strain evidence="8 9">MAR_2009_60</strain>
    </source>
</reference>
<evidence type="ECO:0000313" key="9">
    <source>
        <dbReference type="Proteomes" id="UP000199574"/>
    </source>
</evidence>
<protein>
    <submittedName>
        <fullName evidence="8">Membrane protein involved in the export of O-antigen and teichoic acid</fullName>
    </submittedName>
</protein>
<sequence length="479" mass="54186">MSLGKKMFTGVIWSAIDKLSTQAIQFILNIVLARLLTPQEYGTIGLLLVFIAISRVFIDSGFTKALIQKQNRNQTDISTVFLFNITISIVVYTLLWLTAPYIADFYNIEILTILLRVLAISLILNALYTVPYTLISITLDFKTISKINLVSTIISGLIAVYLAYNGYGVWALVFQTIINSITTVIMVWIFNSWRPSLVFSKKSFKSLFSYGSNLLVSSLLERIVSDLSSLLIGKYLSAKNLGYYTRGTQFTNFFFSSIGTILDRVLLPGLATVQNDMKELVRYAKQIIRINALITVPLFLGLGILADPIIRVLLTDRWIMAVPIMQVLCVARLITLLCSINVNILYIIGRTDLALRQQYLKIIIRVILVVASIKFGIFYIALAELLSTSIHYFINSYYPGKLMQYGAIKQLKDIFPFFMAGFVMALIVFLTTFFLEDNILKLIIGPAVGFTSYLIMIKLLKIKELKFLIQKLKQFKIKS</sequence>
<evidence type="ECO:0000256" key="3">
    <source>
        <dbReference type="ARBA" id="ARBA00022475"/>
    </source>
</evidence>
<feature type="transmembrane region" description="Helical" evidence="7">
    <location>
        <begin position="414"/>
        <end position="435"/>
    </location>
</feature>